<evidence type="ECO:0000256" key="1">
    <source>
        <dbReference type="SAM" id="MobiDB-lite"/>
    </source>
</evidence>
<keyword evidence="2" id="KW-0812">Transmembrane</keyword>
<protein>
    <submittedName>
        <fullName evidence="3">Uncharacterized protein</fullName>
    </submittedName>
</protein>
<evidence type="ECO:0000313" key="4">
    <source>
        <dbReference type="Proteomes" id="UP000076420"/>
    </source>
</evidence>
<keyword evidence="2" id="KW-1133">Transmembrane helix</keyword>
<gene>
    <name evidence="3" type="primary">106071221</name>
</gene>
<dbReference type="Proteomes" id="UP000076420">
    <property type="component" value="Unassembled WGS sequence"/>
</dbReference>
<sequence>MNRGETFIVPTKYQSCITFRTNHTSSNGIYLEMFNTTDTDITRFECVLEIMQNLRENKISKKTPFIEKKVCKNTSSGVPGSQLSHVTKIIVIAVPFLIFAAILSAVLVCYYRERTPHGSLQCCVLRKANKKVRTNIPLTVDREIQTDEPGTSFGVTMNTSTYISMTCRPLLNQYLPNQPTNPTLMIDPLGIKRQEPQDQKTLEKGAESSLAVMTDEETYVPMCRSLLNQRLPDQSITPTLAMDPLGIKRPTPQDQETLKKEAESSLSVTMDKETYVPMYKQPLPDQSQHSAFVIQQSTPTRKVRAEPFYVNTEKCDENMFKLRRLSSESSSES</sequence>
<dbReference type="KEGG" id="bgt:106071221"/>
<accession>A0A2C9KZM9</accession>
<feature type="transmembrane region" description="Helical" evidence="2">
    <location>
        <begin position="89"/>
        <end position="111"/>
    </location>
</feature>
<feature type="region of interest" description="Disordered" evidence="1">
    <location>
        <begin position="237"/>
        <end position="264"/>
    </location>
</feature>
<reference evidence="3" key="1">
    <citation type="submission" date="2020-05" db="UniProtKB">
        <authorList>
            <consortium name="EnsemblMetazoa"/>
        </authorList>
    </citation>
    <scope>IDENTIFICATION</scope>
    <source>
        <strain evidence="3">BB02</strain>
    </source>
</reference>
<dbReference type="AlphaFoldDB" id="A0A2C9KZM9"/>
<dbReference type="EnsemblMetazoa" id="BGLB025412-RA">
    <property type="protein sequence ID" value="BGLB025412-PA"/>
    <property type="gene ID" value="BGLB025412"/>
</dbReference>
<keyword evidence="2" id="KW-0472">Membrane</keyword>
<dbReference type="VEuPathDB" id="VectorBase:BGLAX_034709"/>
<organism evidence="3 4">
    <name type="scientific">Biomphalaria glabrata</name>
    <name type="common">Bloodfluke planorb</name>
    <name type="synonym">Freshwater snail</name>
    <dbReference type="NCBI Taxonomy" id="6526"/>
    <lineage>
        <taxon>Eukaryota</taxon>
        <taxon>Metazoa</taxon>
        <taxon>Spiralia</taxon>
        <taxon>Lophotrochozoa</taxon>
        <taxon>Mollusca</taxon>
        <taxon>Gastropoda</taxon>
        <taxon>Heterobranchia</taxon>
        <taxon>Euthyneura</taxon>
        <taxon>Panpulmonata</taxon>
        <taxon>Hygrophila</taxon>
        <taxon>Lymnaeoidea</taxon>
        <taxon>Planorbidae</taxon>
        <taxon>Biomphalaria</taxon>
    </lineage>
</organism>
<dbReference type="VEuPathDB" id="VectorBase:BGLB025412"/>
<name>A0A2C9KZM9_BIOGL</name>
<evidence type="ECO:0000313" key="3">
    <source>
        <dbReference type="EnsemblMetazoa" id="BGLB025412-PA"/>
    </source>
</evidence>
<proteinExistence type="predicted"/>
<evidence type="ECO:0000256" key="2">
    <source>
        <dbReference type="SAM" id="Phobius"/>
    </source>
</evidence>